<dbReference type="EMBL" id="LQOS01000049">
    <property type="protein sequence ID" value="ORV37375.1"/>
    <property type="molecule type" value="Genomic_DNA"/>
</dbReference>
<comment type="caution">
    <text evidence="2">The sequence shown here is derived from an EMBL/GenBank/DDBJ whole genome shotgun (WGS) entry which is preliminary data.</text>
</comment>
<evidence type="ECO:0000313" key="3">
    <source>
        <dbReference type="Proteomes" id="UP000193564"/>
    </source>
</evidence>
<dbReference type="AlphaFoldDB" id="A0A1X1SZP6"/>
<dbReference type="InterPro" id="IPR016181">
    <property type="entry name" value="Acyl_CoA_acyltransferase"/>
</dbReference>
<dbReference type="Pfam" id="PF13302">
    <property type="entry name" value="Acetyltransf_3"/>
    <property type="match status" value="1"/>
</dbReference>
<dbReference type="GO" id="GO:0016747">
    <property type="term" value="F:acyltransferase activity, transferring groups other than amino-acyl groups"/>
    <property type="evidence" value="ECO:0007669"/>
    <property type="project" value="InterPro"/>
</dbReference>
<dbReference type="Gene3D" id="3.40.630.30">
    <property type="match status" value="1"/>
</dbReference>
<accession>A0A1X1SZP6</accession>
<dbReference type="STRING" id="126673.AWC01_16135"/>
<dbReference type="PROSITE" id="PS51186">
    <property type="entry name" value="GNAT"/>
    <property type="match status" value="1"/>
</dbReference>
<keyword evidence="2" id="KW-0808">Transferase</keyword>
<organism evidence="2 3">
    <name type="scientific">Mycolicibacterium doricum</name>
    <dbReference type="NCBI Taxonomy" id="126673"/>
    <lineage>
        <taxon>Bacteria</taxon>
        <taxon>Bacillati</taxon>
        <taxon>Actinomycetota</taxon>
        <taxon>Actinomycetes</taxon>
        <taxon>Mycobacteriales</taxon>
        <taxon>Mycobacteriaceae</taxon>
        <taxon>Mycolicibacterium</taxon>
    </lineage>
</organism>
<feature type="domain" description="N-acetyltransferase" evidence="1">
    <location>
        <begin position="26"/>
        <end position="176"/>
    </location>
</feature>
<evidence type="ECO:0000313" key="2">
    <source>
        <dbReference type="EMBL" id="ORV37375.1"/>
    </source>
</evidence>
<dbReference type="RefSeq" id="WP_085192358.1">
    <property type="nucleotide sequence ID" value="NZ_JACKUD010000025.1"/>
</dbReference>
<dbReference type="Proteomes" id="UP000193564">
    <property type="component" value="Unassembled WGS sequence"/>
</dbReference>
<dbReference type="CDD" id="cd04301">
    <property type="entry name" value="NAT_SF"/>
    <property type="match status" value="1"/>
</dbReference>
<dbReference type="InterPro" id="IPR000182">
    <property type="entry name" value="GNAT_dom"/>
</dbReference>
<dbReference type="OrthoDB" id="3788759at2"/>
<evidence type="ECO:0000259" key="1">
    <source>
        <dbReference type="PROSITE" id="PS51186"/>
    </source>
</evidence>
<reference evidence="2 3" key="1">
    <citation type="submission" date="2016-01" db="EMBL/GenBank/DDBJ databases">
        <title>The new phylogeny of the genus Mycobacterium.</title>
        <authorList>
            <person name="Tarcisio F."/>
            <person name="Conor M."/>
            <person name="Antonella G."/>
            <person name="Elisabetta G."/>
            <person name="Giulia F.S."/>
            <person name="Sara T."/>
            <person name="Anna F."/>
            <person name="Clotilde B."/>
            <person name="Roberto B."/>
            <person name="Veronica D.S."/>
            <person name="Fabio R."/>
            <person name="Monica P."/>
            <person name="Olivier J."/>
            <person name="Enrico T."/>
            <person name="Nicola S."/>
        </authorList>
    </citation>
    <scope>NUCLEOTIDE SEQUENCE [LARGE SCALE GENOMIC DNA]</scope>
    <source>
        <strain evidence="2 3">DSM 44339</strain>
    </source>
</reference>
<proteinExistence type="predicted"/>
<gene>
    <name evidence="2" type="ORF">AWC01_16135</name>
</gene>
<protein>
    <submittedName>
        <fullName evidence="2">Acetyltransferase</fullName>
    </submittedName>
</protein>
<name>A0A1X1SZP6_9MYCO</name>
<keyword evidence="3" id="KW-1185">Reference proteome</keyword>
<dbReference type="SUPFAM" id="SSF55729">
    <property type="entry name" value="Acyl-CoA N-acyltransferases (Nat)"/>
    <property type="match status" value="1"/>
</dbReference>
<sequence length="179" mass="19624">MPDQADAGRSEYESPTTAELLDGHVVTIRRVAETDRAAITALAHGLTEQERYLRFFTTHPRHIDEWVDSLVDASADRFTLAAVDDGTLLGVANCIESPRPGYAEVSIVVAHGQHHRGVGTVLLNALGRIARANGQHYFIADILAENREMQTVLTDSGWPCRRQLDGSVVSVEVDLRQAP</sequence>